<comment type="caution">
    <text evidence="1">The sequence shown here is derived from an EMBL/GenBank/DDBJ whole genome shotgun (WGS) entry which is preliminary data.</text>
</comment>
<evidence type="ECO:0000313" key="1">
    <source>
        <dbReference type="EMBL" id="KEF40156.1"/>
    </source>
</evidence>
<dbReference type="EMBL" id="JJRY01000001">
    <property type="protein sequence ID" value="KEF40156.1"/>
    <property type="molecule type" value="Genomic_DNA"/>
</dbReference>
<reference evidence="1 2" key="1">
    <citation type="submission" date="2014-04" db="EMBL/GenBank/DDBJ databases">
        <title>Draft genome sequence of Bacillus azotoformans MEV2011, a (co-) denitrifying strain unable to grow in the presence of oxygen.</title>
        <authorList>
            <person name="Nielsen M."/>
            <person name="Schreiber L."/>
            <person name="Finster K."/>
            <person name="Schramm A."/>
        </authorList>
    </citation>
    <scope>NUCLEOTIDE SEQUENCE [LARGE SCALE GENOMIC DNA]</scope>
    <source>
        <strain evidence="1 2">MEV2011</strain>
    </source>
</reference>
<dbReference type="PATRIC" id="fig|1348973.3.peg.167"/>
<sequence length="118" mass="13883">MNGKVHTWYMTPEQLADYIKKNPIIPSGKPRIEAFSDVHTFDERKKKTIENQIKKRRANSFMNNVDHEKLHKLFLKGHTIPNIAKLLDMPVSRVHGFIKKQREINPEKWPKRVSRKGG</sequence>
<proteinExistence type="predicted"/>
<name>A0A072NRU1_SCHAZ</name>
<evidence type="ECO:0000313" key="2">
    <source>
        <dbReference type="Proteomes" id="UP000027936"/>
    </source>
</evidence>
<dbReference type="RefSeq" id="WP_035192496.1">
    <property type="nucleotide sequence ID" value="NZ_JJRY01000001.1"/>
</dbReference>
<accession>A0A072NRU1</accession>
<protein>
    <submittedName>
        <fullName evidence="1">Uncharacterized protein</fullName>
    </submittedName>
</protein>
<dbReference type="AlphaFoldDB" id="A0A072NRU1"/>
<dbReference type="Proteomes" id="UP000027936">
    <property type="component" value="Unassembled WGS sequence"/>
</dbReference>
<gene>
    <name evidence="1" type="ORF">M670_00172</name>
</gene>
<organism evidence="1 2">
    <name type="scientific">Schinkia azotoformans MEV2011</name>
    <dbReference type="NCBI Taxonomy" id="1348973"/>
    <lineage>
        <taxon>Bacteria</taxon>
        <taxon>Bacillati</taxon>
        <taxon>Bacillota</taxon>
        <taxon>Bacilli</taxon>
        <taxon>Bacillales</taxon>
        <taxon>Bacillaceae</taxon>
        <taxon>Calidifontibacillus/Schinkia group</taxon>
        <taxon>Schinkia</taxon>
    </lineage>
</organism>